<dbReference type="Proteomes" id="UP000245768">
    <property type="component" value="Unassembled WGS sequence"/>
</dbReference>
<accession>A0A316YCZ2</accession>
<name>A0A316YCZ2_9BASI</name>
<dbReference type="SMART" id="SM00576">
    <property type="entry name" value="BTP"/>
    <property type="match status" value="1"/>
</dbReference>
<dbReference type="STRING" id="215250.A0A316YCZ2"/>
<evidence type="ECO:0000313" key="8">
    <source>
        <dbReference type="Proteomes" id="UP000245768"/>
    </source>
</evidence>
<protein>
    <recommendedName>
        <fullName evidence="6">Bromodomain associated domain-containing protein</fullName>
    </recommendedName>
</protein>
<dbReference type="RefSeq" id="XP_025374297.1">
    <property type="nucleotide sequence ID" value="XM_025522853.1"/>
</dbReference>
<dbReference type="GO" id="GO:0046982">
    <property type="term" value="F:protein heterodimerization activity"/>
    <property type="evidence" value="ECO:0007669"/>
    <property type="project" value="InterPro"/>
</dbReference>
<dbReference type="InterPro" id="IPR006565">
    <property type="entry name" value="BTP"/>
</dbReference>
<evidence type="ECO:0000259" key="6">
    <source>
        <dbReference type="SMART" id="SM00576"/>
    </source>
</evidence>
<sequence>MPTKDLSYPGSSSSKYAQGHLQHATLQLLASAGFSRCSSQATAMLAEILQRYLALVASTAGQYASHSGRVEGNAFDIRTALYDLGTDLEDVYSWIVDGDGRNVAGVSSSSSLSSSSFASASSSTIPPQDDAAAASEGPSILSAKDLGERLTRGKLSKSSKPRARIRYQAISTEKIQDELSLQVQEADELGGGNAVDDAQTRGPEEHGQILEEDFVKMDGEFARARMERQKAADEKRQEETRTAAELAQQQASRSTVIADPKTAEEEARQREAAEFEALAGPPKPRRVLRDPWRSSVAFSDSTLASQQSIDDVPAIDDGPMEMDEFVPPTEENLGPKSSLRAFANDYRTLVMEAHNSTGSNLLTQPGPNYVRQSSKRRTIASTMADPGKFAPTDTLFASVPCRPSAIPFNPGPSLMITPPTATNPAPTFTSTHPHGRPAALIPSSGALVPSLRYRHADRTANAARLVGDGEVLKRVTRWTDPPPVLDEQHAERVFHGAPASKDLLHERHSFLRAALDTLLVKQQADRQRNAAAQAAAAAAAAAAEAGDEAAAKAAADAAAAAIEAANVTSSSSPDALLMLSKSEKKGPKSATLVHTWDWLPRDPLDATLPAKRLKGMQGVYLRGPNAQLGQSQGQGQTPTSAVATPGGGERERSVSFSLPTHPNATQPQPSM</sequence>
<organism evidence="7 8">
    <name type="scientific">Acaromyces ingoldii</name>
    <dbReference type="NCBI Taxonomy" id="215250"/>
    <lineage>
        <taxon>Eukaryota</taxon>
        <taxon>Fungi</taxon>
        <taxon>Dikarya</taxon>
        <taxon>Basidiomycota</taxon>
        <taxon>Ustilaginomycotina</taxon>
        <taxon>Exobasidiomycetes</taxon>
        <taxon>Exobasidiales</taxon>
        <taxon>Cryptobasidiaceae</taxon>
        <taxon>Acaromyces</taxon>
    </lineage>
</organism>
<dbReference type="OrthoDB" id="3363896at2759"/>
<comment type="subcellular location">
    <subcellularLocation>
        <location evidence="1">Nucleus</location>
    </subcellularLocation>
</comment>
<keyword evidence="4" id="KW-0539">Nucleus</keyword>
<evidence type="ECO:0000256" key="2">
    <source>
        <dbReference type="ARBA" id="ARBA00023015"/>
    </source>
</evidence>
<feature type="compositionally biased region" description="Basic and acidic residues" evidence="5">
    <location>
        <begin position="227"/>
        <end position="242"/>
    </location>
</feature>
<dbReference type="Pfam" id="PF07524">
    <property type="entry name" value="Bromo_TP"/>
    <property type="match status" value="1"/>
</dbReference>
<dbReference type="SUPFAM" id="SSF47113">
    <property type="entry name" value="Histone-fold"/>
    <property type="match status" value="1"/>
</dbReference>
<dbReference type="EMBL" id="KZ819641">
    <property type="protein sequence ID" value="PWN87099.1"/>
    <property type="molecule type" value="Genomic_DNA"/>
</dbReference>
<dbReference type="InterPro" id="IPR009072">
    <property type="entry name" value="Histone-fold"/>
</dbReference>
<keyword evidence="8" id="KW-1185">Reference proteome</keyword>
<feature type="compositionally biased region" description="Polar residues" evidence="5">
    <location>
        <begin position="654"/>
        <end position="671"/>
    </location>
</feature>
<dbReference type="Gene3D" id="1.10.20.10">
    <property type="entry name" value="Histone, subunit A"/>
    <property type="match status" value="1"/>
</dbReference>
<evidence type="ECO:0000313" key="7">
    <source>
        <dbReference type="EMBL" id="PWN87099.1"/>
    </source>
</evidence>
<dbReference type="GeneID" id="37044769"/>
<keyword evidence="2" id="KW-0805">Transcription regulation</keyword>
<feature type="domain" description="Bromodomain associated" evidence="6">
    <location>
        <begin position="14"/>
        <end position="90"/>
    </location>
</feature>
<dbReference type="AlphaFoldDB" id="A0A316YCZ2"/>
<reference evidence="7 8" key="1">
    <citation type="journal article" date="2018" name="Mol. Biol. Evol.">
        <title>Broad Genomic Sampling Reveals a Smut Pathogenic Ancestry of the Fungal Clade Ustilaginomycotina.</title>
        <authorList>
            <person name="Kijpornyongpan T."/>
            <person name="Mondo S.J."/>
            <person name="Barry K."/>
            <person name="Sandor L."/>
            <person name="Lee J."/>
            <person name="Lipzen A."/>
            <person name="Pangilinan J."/>
            <person name="LaButti K."/>
            <person name="Hainaut M."/>
            <person name="Henrissat B."/>
            <person name="Grigoriev I.V."/>
            <person name="Spatafora J.W."/>
            <person name="Aime M.C."/>
        </authorList>
    </citation>
    <scope>NUCLEOTIDE SEQUENCE [LARGE SCALE GENOMIC DNA]</scope>
    <source>
        <strain evidence="7 8">MCA 4198</strain>
    </source>
</reference>
<feature type="region of interest" description="Disordered" evidence="5">
    <location>
        <begin position="117"/>
        <end position="139"/>
    </location>
</feature>
<evidence type="ECO:0000256" key="3">
    <source>
        <dbReference type="ARBA" id="ARBA00023163"/>
    </source>
</evidence>
<dbReference type="GO" id="GO:0005669">
    <property type="term" value="C:transcription factor TFIID complex"/>
    <property type="evidence" value="ECO:0007669"/>
    <property type="project" value="InterPro"/>
</dbReference>
<gene>
    <name evidence="7" type="ORF">FA10DRAFT_269708</name>
</gene>
<evidence type="ECO:0000256" key="5">
    <source>
        <dbReference type="SAM" id="MobiDB-lite"/>
    </source>
</evidence>
<feature type="compositionally biased region" description="Low complexity" evidence="5">
    <location>
        <begin position="627"/>
        <end position="636"/>
    </location>
</feature>
<keyword evidence="3" id="KW-0804">Transcription</keyword>
<dbReference type="InParanoid" id="A0A316YCZ2"/>
<dbReference type="InterPro" id="IPR037818">
    <property type="entry name" value="TAF8"/>
</dbReference>
<evidence type="ECO:0000256" key="1">
    <source>
        <dbReference type="ARBA" id="ARBA00004123"/>
    </source>
</evidence>
<dbReference type="PANTHER" id="PTHR46338:SF1">
    <property type="entry name" value="TRANSCRIPTION INITIATION FACTOR TFIID SUBUNIT 8"/>
    <property type="match status" value="1"/>
</dbReference>
<feature type="region of interest" description="Disordered" evidence="5">
    <location>
        <begin position="227"/>
        <end position="265"/>
    </location>
</feature>
<dbReference type="CDD" id="cd00076">
    <property type="entry name" value="HFD_SF"/>
    <property type="match status" value="1"/>
</dbReference>
<proteinExistence type="predicted"/>
<dbReference type="PANTHER" id="PTHR46338">
    <property type="entry name" value="TRANSCRIPTION INITIATION FACTOR TFIID SUBUNIT 8"/>
    <property type="match status" value="1"/>
</dbReference>
<evidence type="ECO:0000256" key="4">
    <source>
        <dbReference type="ARBA" id="ARBA00023242"/>
    </source>
</evidence>
<feature type="region of interest" description="Disordered" evidence="5">
    <location>
        <begin position="623"/>
        <end position="671"/>
    </location>
</feature>